<feature type="non-terminal residue" evidence="1">
    <location>
        <position position="365"/>
    </location>
</feature>
<protein>
    <submittedName>
        <fullName evidence="1">Uncharacterized protein</fullName>
    </submittedName>
</protein>
<name>A0ACC1I3F6_9FUNG</name>
<proteinExistence type="predicted"/>
<dbReference type="Proteomes" id="UP001150581">
    <property type="component" value="Unassembled WGS sequence"/>
</dbReference>
<evidence type="ECO:0000313" key="1">
    <source>
        <dbReference type="EMBL" id="KAJ1877479.1"/>
    </source>
</evidence>
<dbReference type="EMBL" id="JANBPG010004162">
    <property type="protein sequence ID" value="KAJ1877479.1"/>
    <property type="molecule type" value="Genomic_DNA"/>
</dbReference>
<accession>A0ACC1I3F6</accession>
<gene>
    <name evidence="1" type="ORF">LPJ66_012095</name>
</gene>
<organism evidence="1 2">
    <name type="scientific">Kickxella alabastrina</name>
    <dbReference type="NCBI Taxonomy" id="61397"/>
    <lineage>
        <taxon>Eukaryota</taxon>
        <taxon>Fungi</taxon>
        <taxon>Fungi incertae sedis</taxon>
        <taxon>Zoopagomycota</taxon>
        <taxon>Kickxellomycotina</taxon>
        <taxon>Kickxellomycetes</taxon>
        <taxon>Kickxellales</taxon>
        <taxon>Kickxellaceae</taxon>
        <taxon>Kickxella</taxon>
    </lineage>
</organism>
<evidence type="ECO:0000313" key="2">
    <source>
        <dbReference type="Proteomes" id="UP001150581"/>
    </source>
</evidence>
<reference evidence="1" key="1">
    <citation type="submission" date="2022-07" db="EMBL/GenBank/DDBJ databases">
        <title>Phylogenomic reconstructions and comparative analyses of Kickxellomycotina fungi.</title>
        <authorList>
            <person name="Reynolds N.K."/>
            <person name="Stajich J.E."/>
            <person name="Barry K."/>
            <person name="Grigoriev I.V."/>
            <person name="Crous P."/>
            <person name="Smith M.E."/>
        </authorList>
    </citation>
    <scope>NUCLEOTIDE SEQUENCE</scope>
    <source>
        <strain evidence="1">Benny 63K</strain>
    </source>
</reference>
<keyword evidence="2" id="KW-1185">Reference proteome</keyword>
<comment type="caution">
    <text evidence="1">The sequence shown here is derived from an EMBL/GenBank/DDBJ whole genome shotgun (WGS) entry which is preliminary data.</text>
</comment>
<feature type="non-terminal residue" evidence="1">
    <location>
        <position position="1"/>
    </location>
</feature>
<sequence length="365" mass="39625">AAVKKFKQSLRCCFTDQPDEEGWTQYIPRIVAAHACTRSEAIANTPAAVFFGEPVVRIATTYAQLPEGESPPSEAEITEMIREQAAEHREMVRQRANARDNRGIDPIWFEPGEWVTCRALPKASSVADQFARRLGPFRVVSRHKTSYHLAYADGKPFHRIVPGDAIMRYHHGASEPLAEIARRSESSGSEWADSEWASSEHGGGGMDLGGGGPGPSAQRPPTHVQIPEVGTPMLISLPSDPGYSWPETPSVGSPPESHIQFMGQVRPRIFAPWHPTILEEGEEDSPQVALEPAHIREGPFTPPPQSPGSPDSADDSEAQSFLAEIRSQPAGRPEASTVQAVLEDASETEDDDDSDSADSNDGSHA</sequence>